<dbReference type="PROSITE" id="PS51371">
    <property type="entry name" value="CBS"/>
    <property type="match status" value="4"/>
</dbReference>
<dbReference type="KEGG" id="nga:Ngar_c20150"/>
<evidence type="ECO:0000256" key="1">
    <source>
        <dbReference type="ARBA" id="ARBA00023122"/>
    </source>
</evidence>
<dbReference type="InterPro" id="IPR046342">
    <property type="entry name" value="CBS_dom_sf"/>
</dbReference>
<feature type="domain" description="CBS" evidence="3">
    <location>
        <begin position="149"/>
        <end position="206"/>
    </location>
</feature>
<sequence>MCNVAYTMYIVGLDAKGAMWKPVTLGPDETVLDARDILLRYGISRVVIAKNHKPLGIVTEKDIARFLYEQVPPRQLDEIRLDEVMSRSLVTVGEETDLRACAKVMLAKGVSSLVVVDGKKNLKGIFTKTDLTTAYVEYYAMEHRVREFMTKKVITVAPDEPVHSAIMLMIVNKISRIVVTRNGRLVGMITGRDLLPLGAMVERRQPWNVKKWQPFIPAGIKAAMLVSDVMTPNPVTTTADSDLADAGYIMLRNRISGLPVVDSKQAVAGIVTKTDVVKALASHA</sequence>
<dbReference type="PATRIC" id="fig|1237085.11.peg.1992"/>
<evidence type="ECO:0000259" key="3">
    <source>
        <dbReference type="PROSITE" id="PS51371"/>
    </source>
</evidence>
<evidence type="ECO:0000313" key="4">
    <source>
        <dbReference type="EMBL" id="AFU58947.1"/>
    </source>
</evidence>
<dbReference type="InterPro" id="IPR000644">
    <property type="entry name" value="CBS_dom"/>
</dbReference>
<proteinExistence type="predicted"/>
<dbReference type="SUPFAM" id="SSF54631">
    <property type="entry name" value="CBS-domain pair"/>
    <property type="match status" value="2"/>
</dbReference>
<dbReference type="PANTHER" id="PTHR43080">
    <property type="entry name" value="CBS DOMAIN-CONTAINING PROTEIN CBSX3, MITOCHONDRIAL"/>
    <property type="match status" value="1"/>
</dbReference>
<protein>
    <submittedName>
        <fullName evidence="4">Putative inosine-5'-monophosphate dehydrogenase protein</fullName>
    </submittedName>
</protein>
<keyword evidence="5" id="KW-1185">Reference proteome</keyword>
<feature type="domain" description="CBS" evidence="3">
    <location>
        <begin position="230"/>
        <end position="284"/>
    </location>
</feature>
<dbReference type="Pfam" id="PF00571">
    <property type="entry name" value="CBS"/>
    <property type="match status" value="4"/>
</dbReference>
<organism evidence="4 5">
    <name type="scientific">Nitrososphaera gargensis (strain Ga9.2)</name>
    <dbReference type="NCBI Taxonomy" id="1237085"/>
    <lineage>
        <taxon>Archaea</taxon>
        <taxon>Nitrososphaerota</taxon>
        <taxon>Nitrososphaeria</taxon>
        <taxon>Nitrososphaerales</taxon>
        <taxon>Nitrososphaeraceae</taxon>
        <taxon>Nitrososphaera</taxon>
    </lineage>
</organism>
<evidence type="ECO:0000313" key="5">
    <source>
        <dbReference type="Proteomes" id="UP000008037"/>
    </source>
</evidence>
<dbReference type="InterPro" id="IPR051257">
    <property type="entry name" value="Diverse_CBS-Domain"/>
</dbReference>
<dbReference type="Proteomes" id="UP000008037">
    <property type="component" value="Chromosome"/>
</dbReference>
<dbReference type="InParanoid" id="K0IKI0"/>
<dbReference type="BioCyc" id="CNIT1237085:G1324-2013-MONOMER"/>
<dbReference type="EMBL" id="CP002408">
    <property type="protein sequence ID" value="AFU58947.1"/>
    <property type="molecule type" value="Genomic_DNA"/>
</dbReference>
<dbReference type="SMART" id="SM00116">
    <property type="entry name" value="CBS"/>
    <property type="match status" value="4"/>
</dbReference>
<dbReference type="STRING" id="1237085.Ngar_c20150"/>
<feature type="domain" description="CBS" evidence="3">
    <location>
        <begin position="85"/>
        <end position="145"/>
    </location>
</feature>
<dbReference type="CDD" id="cd04584">
    <property type="entry name" value="CBS_pair_AcuB_like"/>
    <property type="match status" value="1"/>
</dbReference>
<dbReference type="HOGENOM" id="CLU_076812_3_0_2"/>
<evidence type="ECO:0000256" key="2">
    <source>
        <dbReference type="PROSITE-ProRule" id="PRU00703"/>
    </source>
</evidence>
<name>K0IKI0_NITGG</name>
<accession>K0IKI0</accession>
<dbReference type="AlphaFoldDB" id="K0IKI0"/>
<feature type="domain" description="CBS" evidence="3">
    <location>
        <begin position="18"/>
        <end position="73"/>
    </location>
</feature>
<keyword evidence="1 2" id="KW-0129">CBS domain</keyword>
<reference evidence="4 5" key="1">
    <citation type="journal article" date="2012" name="Environ. Microbiol.">
        <title>The genome of the ammonia-oxidizing Candidatus Nitrososphaera gargensis: insights into metabolic versatility and environmental adaptations.</title>
        <authorList>
            <person name="Spang A."/>
            <person name="Poehlein A."/>
            <person name="Offre P."/>
            <person name="Zumbragel S."/>
            <person name="Haider S."/>
            <person name="Rychlik N."/>
            <person name="Nowka B."/>
            <person name="Schmeisser C."/>
            <person name="Lebedeva E.V."/>
            <person name="Rattei T."/>
            <person name="Bohm C."/>
            <person name="Schmid M."/>
            <person name="Galushko A."/>
            <person name="Hatzenpichler R."/>
            <person name="Weinmaier T."/>
            <person name="Daniel R."/>
            <person name="Schleper C."/>
            <person name="Spieck E."/>
            <person name="Streit W."/>
            <person name="Wagner M."/>
        </authorList>
    </citation>
    <scope>NUCLEOTIDE SEQUENCE [LARGE SCALE GENOMIC DNA]</scope>
    <source>
        <strain evidence="5">Ga9.2</strain>
    </source>
</reference>
<gene>
    <name evidence="4" type="ordered locus">Ngar_c20150</name>
</gene>
<dbReference type="PANTHER" id="PTHR43080:SF2">
    <property type="entry name" value="CBS DOMAIN-CONTAINING PROTEIN"/>
    <property type="match status" value="1"/>
</dbReference>
<dbReference type="Gene3D" id="3.10.580.10">
    <property type="entry name" value="CBS-domain"/>
    <property type="match status" value="2"/>
</dbReference>